<feature type="active site" description="O-(3'-phospho-DNA)-tyrosine intermediate" evidence="10">
    <location>
        <position position="266"/>
    </location>
</feature>
<accession>A0ABS0AZC5</accession>
<dbReference type="InterPro" id="IPR044068">
    <property type="entry name" value="CB"/>
</dbReference>
<evidence type="ECO:0000256" key="4">
    <source>
        <dbReference type="ARBA" id="ARBA00022618"/>
    </source>
</evidence>
<dbReference type="InterPro" id="IPR004107">
    <property type="entry name" value="Integrase_SAM-like_N"/>
</dbReference>
<dbReference type="PANTHER" id="PTHR30349:SF81">
    <property type="entry name" value="TYROSINE RECOMBINASE XERC"/>
    <property type="match status" value="1"/>
</dbReference>
<dbReference type="NCBIfam" id="TIGR02225">
    <property type="entry name" value="recomb_XerD"/>
    <property type="match status" value="1"/>
</dbReference>
<keyword evidence="3 10" id="KW-0963">Cytoplasm</keyword>
<dbReference type="SUPFAM" id="SSF56349">
    <property type="entry name" value="DNA breaking-rejoining enzymes"/>
    <property type="match status" value="1"/>
</dbReference>
<feature type="active site" evidence="10">
    <location>
        <position position="163"/>
    </location>
</feature>
<dbReference type="InterPro" id="IPR023009">
    <property type="entry name" value="Tyrosine_recombinase_XerC/XerD"/>
</dbReference>
<dbReference type="Proteomes" id="UP001194714">
    <property type="component" value="Unassembled WGS sequence"/>
</dbReference>
<keyword evidence="6 10" id="KW-0229">DNA integration</keyword>
<keyword evidence="4 10" id="KW-0132">Cell division</keyword>
<comment type="similarity">
    <text evidence="10">Belongs to the 'phage' integrase family. XerC subfamily.</text>
</comment>
<dbReference type="Gene3D" id="1.10.443.10">
    <property type="entry name" value="Intergrase catalytic core"/>
    <property type="match status" value="1"/>
</dbReference>
<feature type="domain" description="Tyr recombinase" evidence="11">
    <location>
        <begin position="101"/>
        <end position="279"/>
    </location>
</feature>
<feature type="domain" description="Core-binding (CB)" evidence="12">
    <location>
        <begin position="1"/>
        <end position="80"/>
    </location>
</feature>
<evidence type="ECO:0000256" key="3">
    <source>
        <dbReference type="ARBA" id="ARBA00022490"/>
    </source>
</evidence>
<dbReference type="EMBL" id="JAAEJV010000024">
    <property type="protein sequence ID" value="MBF5059486.1"/>
    <property type="molecule type" value="Genomic_DNA"/>
</dbReference>
<gene>
    <name evidence="10" type="primary">xerC</name>
    <name evidence="13" type="ORF">NEPTK9_001000</name>
</gene>
<comment type="similarity">
    <text evidence="2">Belongs to the 'phage' integrase family. XerD subfamily.</text>
</comment>
<keyword evidence="14" id="KW-1185">Reference proteome</keyword>
<evidence type="ECO:0000313" key="14">
    <source>
        <dbReference type="Proteomes" id="UP001194714"/>
    </source>
</evidence>
<evidence type="ECO:0000256" key="6">
    <source>
        <dbReference type="ARBA" id="ARBA00022908"/>
    </source>
</evidence>
<dbReference type="InterPro" id="IPR011932">
    <property type="entry name" value="Recomb_XerD"/>
</dbReference>
<dbReference type="HAMAP" id="MF_01808">
    <property type="entry name" value="Recomb_XerC_XerD"/>
    <property type="match status" value="1"/>
</dbReference>
<dbReference type="InterPro" id="IPR010998">
    <property type="entry name" value="Integrase_recombinase_N"/>
</dbReference>
<proteinExistence type="inferred from homology"/>
<dbReference type="InterPro" id="IPR002104">
    <property type="entry name" value="Integrase_catalytic"/>
</dbReference>
<reference evidence="13 14" key="1">
    <citation type="submission" date="2020-01" db="EMBL/GenBank/DDBJ databases">
        <title>Draft genome sequence of Cand. Neptunochlamydia vexilliferae K9.</title>
        <authorList>
            <person name="Schulz F."/>
            <person name="Koestlbacher S."/>
            <person name="Wascher F."/>
            <person name="Pizzetti I."/>
            <person name="Horn M."/>
        </authorList>
    </citation>
    <scope>NUCLEOTIDE SEQUENCE [LARGE SCALE GENOMIC DNA]</scope>
    <source>
        <strain evidence="13 14">K9</strain>
    </source>
</reference>
<name>A0ABS0AZC5_9BACT</name>
<evidence type="ECO:0000259" key="11">
    <source>
        <dbReference type="PROSITE" id="PS51898"/>
    </source>
</evidence>
<protein>
    <recommendedName>
        <fullName evidence="10">Tyrosine recombinase XerC</fullName>
    </recommendedName>
</protein>
<dbReference type="PANTHER" id="PTHR30349">
    <property type="entry name" value="PHAGE INTEGRASE-RELATED"/>
    <property type="match status" value="1"/>
</dbReference>
<comment type="function">
    <text evidence="10">Site-specific tyrosine recombinase, which acts by catalyzing the cutting and rejoining of the recombining DNA molecules. The XerC-XerD complex is essential to convert dimers of the bacterial chromosome into monomers to permit their segregation at cell division. It also contributes to the segregational stability of plasmids.</text>
</comment>
<keyword evidence="9 10" id="KW-0131">Cell cycle</keyword>
<dbReference type="Gene3D" id="1.10.150.130">
    <property type="match status" value="1"/>
</dbReference>
<evidence type="ECO:0000259" key="12">
    <source>
        <dbReference type="PROSITE" id="PS51900"/>
    </source>
</evidence>
<comment type="subcellular location">
    <subcellularLocation>
        <location evidence="1 10">Cytoplasm</location>
    </subcellularLocation>
</comment>
<dbReference type="NCBIfam" id="NF001399">
    <property type="entry name" value="PRK00283.1"/>
    <property type="match status" value="1"/>
</dbReference>
<feature type="active site" evidence="10">
    <location>
        <position position="234"/>
    </location>
</feature>
<dbReference type="PROSITE" id="PS51898">
    <property type="entry name" value="TYR_RECOMBINASE"/>
    <property type="match status" value="1"/>
</dbReference>
<evidence type="ECO:0000256" key="2">
    <source>
        <dbReference type="ARBA" id="ARBA00010450"/>
    </source>
</evidence>
<dbReference type="InterPro" id="IPR013762">
    <property type="entry name" value="Integrase-like_cat_sf"/>
</dbReference>
<feature type="active site" evidence="10">
    <location>
        <position position="141"/>
    </location>
</feature>
<dbReference type="NCBIfam" id="NF040815">
    <property type="entry name" value="recomb_XerA_Arch"/>
    <property type="match status" value="1"/>
</dbReference>
<comment type="subunit">
    <text evidence="10">Forms a cyclic heterotetrameric complex composed of two molecules of XerC and two molecules of XerD.</text>
</comment>
<evidence type="ECO:0000256" key="5">
    <source>
        <dbReference type="ARBA" id="ARBA00022829"/>
    </source>
</evidence>
<feature type="active site" evidence="10">
    <location>
        <position position="231"/>
    </location>
</feature>
<feature type="active site" evidence="10">
    <location>
        <position position="257"/>
    </location>
</feature>
<dbReference type="Pfam" id="PF00589">
    <property type="entry name" value="Phage_integrase"/>
    <property type="match status" value="1"/>
</dbReference>
<evidence type="ECO:0000256" key="10">
    <source>
        <dbReference type="HAMAP-Rule" id="MF_01808"/>
    </source>
</evidence>
<evidence type="ECO:0000313" key="13">
    <source>
        <dbReference type="EMBL" id="MBF5059486.1"/>
    </source>
</evidence>
<dbReference type="InterPro" id="IPR050090">
    <property type="entry name" value="Tyrosine_recombinase_XerCD"/>
</dbReference>
<keyword evidence="5 10" id="KW-0159">Chromosome partition</keyword>
<evidence type="ECO:0000256" key="7">
    <source>
        <dbReference type="ARBA" id="ARBA00023125"/>
    </source>
</evidence>
<comment type="caution">
    <text evidence="13">The sequence shown here is derived from an EMBL/GenBank/DDBJ whole genome shotgun (WGS) entry which is preliminary data.</text>
</comment>
<dbReference type="CDD" id="cd00798">
    <property type="entry name" value="INT_XerDC_C"/>
    <property type="match status" value="1"/>
</dbReference>
<dbReference type="Pfam" id="PF02899">
    <property type="entry name" value="Phage_int_SAM_1"/>
    <property type="match status" value="1"/>
</dbReference>
<evidence type="ECO:0000256" key="1">
    <source>
        <dbReference type="ARBA" id="ARBA00004496"/>
    </source>
</evidence>
<evidence type="ECO:0000256" key="8">
    <source>
        <dbReference type="ARBA" id="ARBA00023172"/>
    </source>
</evidence>
<sequence>MNWNTCIGDFLSFIGAEKGLSVNTIEAYERDIRRFTEEKDQEIKEETIVSHLSELKEKGYASSSVYRTLMALRVFFRFLKREGYVAKDPTALLDSPKMWQLIPEVLSSDEVERLLHAPDRECEEGARDKAILETLYATGIRVSELCGLSVHDVGDTEIRVRGKGGKERVVPIGEEALLAIDHYLANFRDDGGKECPLFLSKRGKRIGRTTVWERVKHYARVVGIEKEISPHTLRHSFATHLLDHGADLRVIQEMLGHADIGTTERYTHLSKKRLFDAFDTFHPRN</sequence>
<keyword evidence="8 10" id="KW-0233">DNA recombination</keyword>
<keyword evidence="7 10" id="KW-0238">DNA-binding</keyword>
<dbReference type="PROSITE" id="PS51900">
    <property type="entry name" value="CB"/>
    <property type="match status" value="1"/>
</dbReference>
<dbReference type="RefSeq" id="WP_194847788.1">
    <property type="nucleotide sequence ID" value="NZ_JAAEJV010000024.1"/>
</dbReference>
<organism evidence="13 14">
    <name type="scientific">Candidatus Neptunichlamydia vexilliferae</name>
    <dbReference type="NCBI Taxonomy" id="1651774"/>
    <lineage>
        <taxon>Bacteria</taxon>
        <taxon>Pseudomonadati</taxon>
        <taxon>Chlamydiota</taxon>
        <taxon>Chlamydiia</taxon>
        <taxon>Parachlamydiales</taxon>
        <taxon>Simkaniaceae</taxon>
        <taxon>Candidatus Neptunichlamydia</taxon>
    </lineage>
</organism>
<evidence type="ECO:0000256" key="9">
    <source>
        <dbReference type="ARBA" id="ARBA00023306"/>
    </source>
</evidence>
<dbReference type="InterPro" id="IPR011010">
    <property type="entry name" value="DNA_brk_join_enz"/>
</dbReference>